<dbReference type="InterPro" id="IPR013320">
    <property type="entry name" value="ConA-like_dom_sf"/>
</dbReference>
<dbReference type="EMBL" id="CP026948">
    <property type="protein sequence ID" value="AWB84925.1"/>
    <property type="molecule type" value="Genomic_DNA"/>
</dbReference>
<dbReference type="InterPro" id="IPR051918">
    <property type="entry name" value="STPP_CPPED1"/>
</dbReference>
<dbReference type="OrthoDB" id="9772095at2"/>
<dbReference type="AlphaFoldDB" id="A0A2S0WGL9"/>
<dbReference type="SUPFAM" id="SSF56300">
    <property type="entry name" value="Metallo-dependent phosphatases"/>
    <property type="match status" value="1"/>
</dbReference>
<dbReference type="Gene3D" id="3.60.21.10">
    <property type="match status" value="1"/>
</dbReference>
<dbReference type="GO" id="GO:0016787">
    <property type="term" value="F:hydrolase activity"/>
    <property type="evidence" value="ECO:0007669"/>
    <property type="project" value="InterPro"/>
</dbReference>
<name>A0A2S0WGL9_9CORY</name>
<evidence type="ECO:0000313" key="2">
    <source>
        <dbReference type="Proteomes" id="UP000244754"/>
    </source>
</evidence>
<organism evidence="1 2">
    <name type="scientific">Corynebacterium liangguodongii</name>
    <dbReference type="NCBI Taxonomy" id="2079535"/>
    <lineage>
        <taxon>Bacteria</taxon>
        <taxon>Bacillati</taxon>
        <taxon>Actinomycetota</taxon>
        <taxon>Actinomycetes</taxon>
        <taxon>Mycobacteriales</taxon>
        <taxon>Corynebacteriaceae</taxon>
        <taxon>Corynebacterium</taxon>
    </lineage>
</organism>
<dbReference type="KEGG" id="clia:C3E79_10955"/>
<dbReference type="Pfam" id="PF13385">
    <property type="entry name" value="Laminin_G_3"/>
    <property type="match status" value="1"/>
</dbReference>
<proteinExistence type="predicted"/>
<evidence type="ECO:0000313" key="1">
    <source>
        <dbReference type="EMBL" id="AWB84925.1"/>
    </source>
</evidence>
<keyword evidence="2" id="KW-1185">Reference proteome</keyword>
<dbReference type="Gene3D" id="2.60.120.200">
    <property type="match status" value="1"/>
</dbReference>
<accession>A0A2S0WGL9</accession>
<dbReference type="PANTHER" id="PTHR43143:SF5">
    <property type="entry name" value="SECRETED PROTEIN"/>
    <property type="match status" value="1"/>
</dbReference>
<dbReference type="RefSeq" id="WP_108404933.1">
    <property type="nucleotide sequence ID" value="NZ_CP026948.1"/>
</dbReference>
<gene>
    <name evidence="1" type="ORF">C3E79_10955</name>
</gene>
<dbReference type="SUPFAM" id="SSF49899">
    <property type="entry name" value="Concanavalin A-like lectins/glucanases"/>
    <property type="match status" value="1"/>
</dbReference>
<dbReference type="InterPro" id="IPR004843">
    <property type="entry name" value="Calcineurin-like_PHP"/>
</dbReference>
<dbReference type="PANTHER" id="PTHR43143">
    <property type="entry name" value="METALLOPHOSPHOESTERASE, CALCINEURIN SUPERFAMILY"/>
    <property type="match status" value="1"/>
</dbReference>
<protein>
    <submittedName>
        <fullName evidence="1">Cell wall anchor domain protein</fullName>
    </submittedName>
</protein>
<dbReference type="InterPro" id="IPR029052">
    <property type="entry name" value="Metallo-depent_PP-like"/>
</dbReference>
<dbReference type="Proteomes" id="UP000244754">
    <property type="component" value="Chromosome"/>
</dbReference>
<dbReference type="Pfam" id="PF00149">
    <property type="entry name" value="Metallophos"/>
    <property type="match status" value="1"/>
</dbReference>
<reference evidence="2" key="1">
    <citation type="submission" date="2018-01" db="EMBL/GenBank/DDBJ databases">
        <authorList>
            <person name="Li J."/>
        </authorList>
    </citation>
    <scope>NUCLEOTIDE SEQUENCE [LARGE SCALE GENOMIC DNA]</scope>
    <source>
        <strain evidence="2">2184</strain>
    </source>
</reference>
<sequence>MRKTLSAAIIAALIGPHLIASAPAHAEELGSRFTLGVMPDTQFYSRYGTAAAGDIFGSRYGSNPFDEQAQFLVDSRDELNTEFVTHLGDVVDEADDRESWEIASAAMEKLDRAGVDYSILPGNHDYHVFDDGASAFATYFPASRAAAHETFGGRFQAPGVYEDDANQPVDSEYHIFDAEGQKYLVLALGWRAGDETLEWAQEIIDAHPNLPVILTAHEISNIDGEGKVFYSEDYGRHLFDSFIRRNDQIFLTISGHHHGAGYHLSTNDAGHQVINILQDYQMSYLGGNGLMGMLQFDLSGNTLDMTAFSPWVKGKEHSALTHFDSLLPAGPGDSYSVPINYAERFAGFDPEWKPGEEDDPDYTARLTSTLEQGYAPFEITPGERPTSPTDYPAVEGTAVHWRPGQATFNGRRLADGDAVPAGSIVPDVAGGQDFTRARLRIGTREDSITYSTDHHELSSDEGSLRWDKPTSKIAVSYFETAAGAPINSETFPNGYTIEAFVKLDENFNGDDNGWSNALIRNASGEDLGTDDGDPIQMLGISNLRELRWWALGNNKQGHSNWSHEVPKGEWMHVAVVNDPADASVTMYVDGAPILRDGYGPVGLAGEGFTWLLGTSAWEGHTVDGWYGNIGEIRMVDHPIGPDQWLTARSGEGAPTPAPEAGSSQVGSSLAAFGGGVLVGLLAALGAAAALAARLGGALEAALGPVIDHITGQIRALQR</sequence>